<dbReference type="Pfam" id="PF03131">
    <property type="entry name" value="bZIP_Maf"/>
    <property type="match status" value="1"/>
</dbReference>
<keyword evidence="5" id="KW-0238">DNA-binding</keyword>
<dbReference type="SUPFAM" id="SSF47454">
    <property type="entry name" value="A DNA-binding domain in eukaryotic transcription factors"/>
    <property type="match status" value="1"/>
</dbReference>
<keyword evidence="4" id="KW-0805">Transcription regulation</keyword>
<feature type="compositionally biased region" description="Low complexity" evidence="9">
    <location>
        <begin position="262"/>
        <end position="278"/>
    </location>
</feature>
<evidence type="ECO:0000259" key="10">
    <source>
        <dbReference type="PROSITE" id="PS50217"/>
    </source>
</evidence>
<dbReference type="EMBL" id="OU899036">
    <property type="protein sequence ID" value="CAH1732964.1"/>
    <property type="molecule type" value="Genomic_DNA"/>
</dbReference>
<feature type="compositionally biased region" description="Low complexity" evidence="9">
    <location>
        <begin position="554"/>
        <end position="563"/>
    </location>
</feature>
<evidence type="ECO:0000313" key="11">
    <source>
        <dbReference type="EMBL" id="CAH1732964.1"/>
    </source>
</evidence>
<feature type="region of interest" description="Disordered" evidence="9">
    <location>
        <begin position="332"/>
        <end position="355"/>
    </location>
</feature>
<feature type="domain" description="BZIP" evidence="10">
    <location>
        <begin position="466"/>
        <end position="529"/>
    </location>
</feature>
<feature type="compositionally biased region" description="Pro residues" evidence="9">
    <location>
        <begin position="207"/>
        <end position="228"/>
    </location>
</feature>
<feature type="compositionally biased region" description="Polar residues" evidence="9">
    <location>
        <begin position="567"/>
        <end position="578"/>
    </location>
</feature>
<dbReference type="InterPro" id="IPR008917">
    <property type="entry name" value="TF_DNA-bd_sf"/>
</dbReference>
<dbReference type="Proteomes" id="UP001154329">
    <property type="component" value="Chromosome 3"/>
</dbReference>
<feature type="coiled-coil region" evidence="8">
    <location>
        <begin position="491"/>
        <end position="525"/>
    </location>
</feature>
<proteinExistence type="inferred from homology"/>
<reference evidence="11" key="1">
    <citation type="submission" date="2022-02" db="EMBL/GenBank/DDBJ databases">
        <authorList>
            <person name="King R."/>
        </authorList>
    </citation>
    <scope>NUCLEOTIDE SEQUENCE</scope>
</reference>
<dbReference type="GO" id="GO:0005634">
    <property type="term" value="C:nucleus"/>
    <property type="evidence" value="ECO:0007669"/>
    <property type="project" value="UniProtKB-SubCell"/>
</dbReference>
<name>A0A9P0J8K5_APHGO</name>
<accession>A0A9P0J8K5</accession>
<feature type="region of interest" description="Disordered" evidence="9">
    <location>
        <begin position="248"/>
        <end position="316"/>
    </location>
</feature>
<dbReference type="PANTHER" id="PTHR10129">
    <property type="entry name" value="TRANSCRIPTION FACTOR MAF"/>
    <property type="match status" value="1"/>
</dbReference>
<feature type="compositionally biased region" description="Low complexity" evidence="9">
    <location>
        <begin position="336"/>
        <end position="349"/>
    </location>
</feature>
<dbReference type="InterPro" id="IPR024874">
    <property type="entry name" value="Transcription_factor_Maf_fam"/>
</dbReference>
<gene>
    <name evidence="11" type="ORF">APHIGO_LOCUS9370</name>
</gene>
<feature type="compositionally biased region" description="Low complexity" evidence="9">
    <location>
        <begin position="59"/>
        <end position="70"/>
    </location>
</feature>
<dbReference type="FunFam" id="1.20.5.170:FF:000011">
    <property type="entry name" value="Transcription factor MafG, putative"/>
    <property type="match status" value="1"/>
</dbReference>
<feature type="compositionally biased region" description="Low complexity" evidence="9">
    <location>
        <begin position="404"/>
        <end position="417"/>
    </location>
</feature>
<protein>
    <recommendedName>
        <fullName evidence="10">BZIP domain-containing protein</fullName>
    </recommendedName>
</protein>
<evidence type="ECO:0000256" key="4">
    <source>
        <dbReference type="ARBA" id="ARBA00023015"/>
    </source>
</evidence>
<comment type="subcellular location">
    <subcellularLocation>
        <location evidence="1">Nucleus</location>
    </subcellularLocation>
</comment>
<feature type="region of interest" description="Disordered" evidence="9">
    <location>
        <begin position="398"/>
        <end position="429"/>
    </location>
</feature>
<evidence type="ECO:0000256" key="9">
    <source>
        <dbReference type="SAM" id="MobiDB-lite"/>
    </source>
</evidence>
<dbReference type="AlphaFoldDB" id="A0A9P0J8K5"/>
<dbReference type="PANTHER" id="PTHR10129:SF44">
    <property type="entry name" value="TRAFFIC JAM, ISOFORM C"/>
    <property type="match status" value="1"/>
</dbReference>
<feature type="region of interest" description="Disordered" evidence="9">
    <location>
        <begin position="554"/>
        <end position="578"/>
    </location>
</feature>
<feature type="compositionally biased region" description="Gly residues" evidence="9">
    <location>
        <begin position="418"/>
        <end position="429"/>
    </location>
</feature>
<keyword evidence="6" id="KW-0804">Transcription</keyword>
<evidence type="ECO:0000256" key="1">
    <source>
        <dbReference type="ARBA" id="ARBA00004123"/>
    </source>
</evidence>
<evidence type="ECO:0000256" key="8">
    <source>
        <dbReference type="SAM" id="Coils"/>
    </source>
</evidence>
<reference evidence="11" key="2">
    <citation type="submission" date="2022-10" db="EMBL/GenBank/DDBJ databases">
        <authorList>
            <consortium name="ENA_rothamsted_submissions"/>
            <consortium name="culmorum"/>
            <person name="King R."/>
        </authorList>
    </citation>
    <scope>NUCLEOTIDE SEQUENCE</scope>
</reference>
<sequence length="578" mass="63545">MEADDPRLADEYVNEFVLDHLDVSSVKREIQSSDYHHHHHQQSHQEHAGGHHHHHNGQHHQQQQQQQQQPQHPPTCNGGPRGTAGVNARLPPMPITGANNGSTATAAAAATATLVQSPPPPHFLLTPPGCEQEYPHHHPLIRQQHAINQVIDGGVNGPRAGMVVQSHAMPAAAVAASAVLITGGEAAVKVSRADAATVGSMMYPSTPGTPPDTPPVSSSPPPSTPVQPPVFMQEMIWLTQSLRQGQEPLDLRPNYAGSDEMQQQQHHQHPQQQQQQQQHPHHHHHHHHHHQQQQQQHQQQQQDQREDEDQQQQQRQPNLTEWNMVQHQHSTVIQPSNGNNNSSAINGGNKQVPSFDRQTLQTLLCPRRYDRGEDDYCVGEFEPQFSMSPRPNRMLPFQNHHRPLSVSSGSVLSPASSRGGGGGSSAYTRGGGSSADDLINDALLLQLPVRDLNKRLQGISKEEVARLKQKRRTLKNRGYAQSCRTKRMNQRIELENANEILATELHKIKSELSRVAQERDMYKQRFSALAAARESMSAAAAAAAASASAAVTSSASSTSSAAAVQRVDSSSNSPELYL</sequence>
<feature type="region of interest" description="Disordered" evidence="9">
    <location>
        <begin position="201"/>
        <end position="228"/>
    </location>
</feature>
<evidence type="ECO:0000256" key="7">
    <source>
        <dbReference type="ARBA" id="ARBA00023242"/>
    </source>
</evidence>
<comment type="similarity">
    <text evidence="2">Belongs to the bZIP family. Maf subfamily.</text>
</comment>
<feature type="region of interest" description="Disordered" evidence="9">
    <location>
        <begin position="32"/>
        <end position="104"/>
    </location>
</feature>
<dbReference type="PROSITE" id="PS50217">
    <property type="entry name" value="BZIP"/>
    <property type="match status" value="1"/>
</dbReference>
<dbReference type="Gene3D" id="1.20.5.170">
    <property type="match status" value="1"/>
</dbReference>
<evidence type="ECO:0000256" key="3">
    <source>
        <dbReference type="ARBA" id="ARBA00022491"/>
    </source>
</evidence>
<evidence type="ECO:0000256" key="2">
    <source>
        <dbReference type="ARBA" id="ARBA00008500"/>
    </source>
</evidence>
<keyword evidence="3" id="KW-0678">Repressor</keyword>
<evidence type="ECO:0000313" key="12">
    <source>
        <dbReference type="Proteomes" id="UP001154329"/>
    </source>
</evidence>
<keyword evidence="7" id="KW-0539">Nucleus</keyword>
<keyword evidence="12" id="KW-1185">Reference proteome</keyword>
<evidence type="ECO:0000256" key="6">
    <source>
        <dbReference type="ARBA" id="ARBA00023163"/>
    </source>
</evidence>
<dbReference type="SMART" id="SM00338">
    <property type="entry name" value="BRLZ"/>
    <property type="match status" value="1"/>
</dbReference>
<evidence type="ECO:0000256" key="5">
    <source>
        <dbReference type="ARBA" id="ARBA00023125"/>
    </source>
</evidence>
<keyword evidence="8" id="KW-0175">Coiled coil</keyword>
<dbReference type="GO" id="GO:0000978">
    <property type="term" value="F:RNA polymerase II cis-regulatory region sequence-specific DNA binding"/>
    <property type="evidence" value="ECO:0007669"/>
    <property type="project" value="TreeGrafter"/>
</dbReference>
<feature type="compositionally biased region" description="Basic residues" evidence="9">
    <location>
        <begin position="279"/>
        <end position="291"/>
    </location>
</feature>
<feature type="compositionally biased region" description="Low complexity" evidence="9">
    <location>
        <begin position="292"/>
        <end position="302"/>
    </location>
</feature>
<organism evidence="11 12">
    <name type="scientific">Aphis gossypii</name>
    <name type="common">Cotton aphid</name>
    <dbReference type="NCBI Taxonomy" id="80765"/>
    <lineage>
        <taxon>Eukaryota</taxon>
        <taxon>Metazoa</taxon>
        <taxon>Ecdysozoa</taxon>
        <taxon>Arthropoda</taxon>
        <taxon>Hexapoda</taxon>
        <taxon>Insecta</taxon>
        <taxon>Pterygota</taxon>
        <taxon>Neoptera</taxon>
        <taxon>Paraneoptera</taxon>
        <taxon>Hemiptera</taxon>
        <taxon>Sternorrhyncha</taxon>
        <taxon>Aphidomorpha</taxon>
        <taxon>Aphidoidea</taxon>
        <taxon>Aphididae</taxon>
        <taxon>Aphidini</taxon>
        <taxon>Aphis</taxon>
        <taxon>Aphis</taxon>
    </lineage>
</organism>
<dbReference type="CDD" id="cd14718">
    <property type="entry name" value="bZIP_Maf_large"/>
    <property type="match status" value="1"/>
</dbReference>
<dbReference type="InterPro" id="IPR004826">
    <property type="entry name" value="bZIP_Maf"/>
</dbReference>
<dbReference type="InterPro" id="IPR004827">
    <property type="entry name" value="bZIP"/>
</dbReference>
<dbReference type="GO" id="GO:0000981">
    <property type="term" value="F:DNA-binding transcription factor activity, RNA polymerase II-specific"/>
    <property type="evidence" value="ECO:0007669"/>
    <property type="project" value="TreeGrafter"/>
</dbReference>